<dbReference type="PROSITE" id="PS50985">
    <property type="entry name" value="GRAS"/>
    <property type="match status" value="1"/>
</dbReference>
<evidence type="ECO:0000256" key="5">
    <source>
        <dbReference type="PROSITE-ProRule" id="PRU01191"/>
    </source>
</evidence>
<accession>A0A2P2K9I9</accession>
<keyword evidence="2" id="KW-0805">Transcription regulation</keyword>
<dbReference type="InterPro" id="IPR005202">
    <property type="entry name" value="TF_GRAS"/>
</dbReference>
<evidence type="ECO:0000256" key="3">
    <source>
        <dbReference type="ARBA" id="ARBA00023163"/>
    </source>
</evidence>
<protein>
    <submittedName>
        <fullName evidence="7">Scarecrow transcription factor family protein</fullName>
    </submittedName>
</protein>
<keyword evidence="3" id="KW-0804">Transcription</keyword>
<reference evidence="7" key="1">
    <citation type="submission" date="2018-02" db="EMBL/GenBank/DDBJ databases">
        <title>Rhizophora mucronata_Transcriptome.</title>
        <authorList>
            <person name="Meera S.P."/>
            <person name="Sreeshan A."/>
            <person name="Augustine A."/>
        </authorList>
    </citation>
    <scope>NUCLEOTIDE SEQUENCE</scope>
    <source>
        <tissue evidence="7">Leaf</tissue>
    </source>
</reference>
<dbReference type="Pfam" id="PF03514">
    <property type="entry name" value="GRAS"/>
    <property type="match status" value="1"/>
</dbReference>
<evidence type="ECO:0000256" key="1">
    <source>
        <dbReference type="ARBA" id="ARBA00004123"/>
    </source>
</evidence>
<dbReference type="GO" id="GO:0005634">
    <property type="term" value="C:nucleus"/>
    <property type="evidence" value="ECO:0007669"/>
    <property type="project" value="UniProtKB-SubCell"/>
</dbReference>
<feature type="region of interest" description="Disordered" evidence="6">
    <location>
        <begin position="1"/>
        <end position="85"/>
    </location>
</feature>
<feature type="region of interest" description="Leucine repeat I (LRI)" evidence="5">
    <location>
        <begin position="193"/>
        <end position="253"/>
    </location>
</feature>
<feature type="region of interest" description="Leucine repeat II (LRII)" evidence="5">
    <location>
        <begin position="349"/>
        <end position="381"/>
    </location>
</feature>
<feature type="region of interest" description="VHIID" evidence="5">
    <location>
        <begin position="272"/>
        <end position="337"/>
    </location>
</feature>
<feature type="compositionally biased region" description="Polar residues" evidence="6">
    <location>
        <begin position="48"/>
        <end position="59"/>
    </location>
</feature>
<evidence type="ECO:0000256" key="4">
    <source>
        <dbReference type="ARBA" id="ARBA00023242"/>
    </source>
</evidence>
<keyword evidence="4" id="KW-0539">Nucleus</keyword>
<dbReference type="PANTHER" id="PTHR31636">
    <property type="entry name" value="OSJNBA0084A10.13 PROTEIN-RELATED"/>
    <property type="match status" value="1"/>
</dbReference>
<evidence type="ECO:0000313" key="7">
    <source>
        <dbReference type="EMBL" id="MBX02337.1"/>
    </source>
</evidence>
<feature type="compositionally biased region" description="Low complexity" evidence="6">
    <location>
        <begin position="26"/>
        <end position="42"/>
    </location>
</feature>
<dbReference type="EMBL" id="GGEC01021853">
    <property type="protein sequence ID" value="MBX02337.1"/>
    <property type="molecule type" value="Transcribed_RNA"/>
</dbReference>
<sequence>MRVPVSPAQHNNNNHNNHCPNPKPVSCNSSNDSNSTGNSNRSVGPLHASNTPNVSSYEPTSVLDLRRSPSPARAGKPAPASDRDPLEWVDDHVLQTLDWESIMRELDFHVDDSAPSLIKSTTNFPQLCETQIHHQNLPDVAGAPTLQLDSSPYFHCDFNDIQLNSAPTTHNHSLGSLDSSNSFHNTNNWNVGFDFIQELILAADCFDSNQLQLADAILERLNQRMQSPVGKPLQRAAFFFKEALQSLLLNGSTRQQTQFSSWSDVVQTIRAYKAFSGISPIPMFTHFTTDQALLESLEGSPPFIHVIDFDIGLGWHYPSLMRELAEKADSPLLRITAMVTEDCASETKLIKESLSQLSHELRIRFQIEFVLLRTFELLSFKAVKFMEREKTAVLLSPAACRRLGLANNLALFVMDLRRVSPNVVFFVDSEGWLEHKASFRRNFVNGLEFYSLMLDSLDAAVAGGDWVRKIEVSLLKPRIFAAVEGCGRRSAAAPWREAFYRAGMRPVQLSQFADFQAGCLLEKVQVRGFHVARQQAELVLCWHERPLVATSAWKCR</sequence>
<feature type="short sequence motif" description="VHIID" evidence="5">
    <location>
        <begin position="304"/>
        <end position="308"/>
    </location>
</feature>
<organism evidence="7">
    <name type="scientific">Rhizophora mucronata</name>
    <name type="common">Asiatic mangrove</name>
    <dbReference type="NCBI Taxonomy" id="61149"/>
    <lineage>
        <taxon>Eukaryota</taxon>
        <taxon>Viridiplantae</taxon>
        <taxon>Streptophyta</taxon>
        <taxon>Embryophyta</taxon>
        <taxon>Tracheophyta</taxon>
        <taxon>Spermatophyta</taxon>
        <taxon>Magnoliopsida</taxon>
        <taxon>eudicotyledons</taxon>
        <taxon>Gunneridae</taxon>
        <taxon>Pentapetalae</taxon>
        <taxon>rosids</taxon>
        <taxon>fabids</taxon>
        <taxon>Malpighiales</taxon>
        <taxon>Rhizophoraceae</taxon>
        <taxon>Rhizophora</taxon>
    </lineage>
</organism>
<evidence type="ECO:0000256" key="2">
    <source>
        <dbReference type="ARBA" id="ARBA00023015"/>
    </source>
</evidence>
<evidence type="ECO:0000256" key="6">
    <source>
        <dbReference type="SAM" id="MobiDB-lite"/>
    </source>
</evidence>
<dbReference type="AlphaFoldDB" id="A0A2P2K9I9"/>
<comment type="subcellular location">
    <subcellularLocation>
        <location evidence="1">Nucleus</location>
    </subcellularLocation>
</comment>
<comment type="caution">
    <text evidence="5">Lacks conserved residue(s) required for the propagation of feature annotation.</text>
</comment>
<name>A0A2P2K9I9_RHIMU</name>
<proteinExistence type="inferred from homology"/>
<comment type="similarity">
    <text evidence="5">Belongs to the GRAS family.</text>
</comment>
<feature type="region of interest" description="SAW" evidence="5">
    <location>
        <begin position="484"/>
        <end position="554"/>
    </location>
</feature>